<dbReference type="Pfam" id="PF01388">
    <property type="entry name" value="ARID"/>
    <property type="match status" value="1"/>
</dbReference>
<feature type="compositionally biased region" description="Polar residues" evidence="14">
    <location>
        <begin position="349"/>
        <end position="365"/>
    </location>
</feature>
<dbReference type="Gene3D" id="2.60.120.650">
    <property type="entry name" value="Cupin"/>
    <property type="match status" value="1"/>
</dbReference>
<evidence type="ECO:0000256" key="14">
    <source>
        <dbReference type="SAM" id="MobiDB-lite"/>
    </source>
</evidence>
<dbReference type="EMBL" id="WHVB01000057">
    <property type="protein sequence ID" value="KAF8464344.1"/>
    <property type="molecule type" value="Genomic_DNA"/>
</dbReference>
<dbReference type="Pfam" id="PF08429">
    <property type="entry name" value="PLU-1"/>
    <property type="match status" value="1"/>
</dbReference>
<feature type="compositionally biased region" description="Acidic residues" evidence="14">
    <location>
        <begin position="391"/>
        <end position="403"/>
    </location>
</feature>
<feature type="domain" description="ARID" evidence="16">
    <location>
        <begin position="239"/>
        <end position="330"/>
    </location>
</feature>
<dbReference type="Proteomes" id="UP000759537">
    <property type="component" value="Unassembled WGS sequence"/>
</dbReference>
<dbReference type="FunFam" id="1.10.150.60:FF:000016">
    <property type="entry name" value="Putative Lysine-specific demethylase 5B"/>
    <property type="match status" value="1"/>
</dbReference>
<sequence>MHRASPAQSTRGTPRRARTALADAATPLASPIGSPVAPKPPTTVISSLEISVQGALPIPQPFSSAKAPPPSPTAAQPPPTSAASTSSSTTAPPGRRAPRRSKTEALAALQNAAHADGMDDAPPSAPTLFHPDAAPLIAGPRLDMNTVRTPSRTRRMPASPQAPQKQRPFGLQDCPAFYPTPEEFKDPMSYIRTIAPQAREFGIAKIVPPETWRMPFVTDTEKFRFTTRLQRLNSIEASSRAKINFLEQLYRFHQQQGNTRVSVPTINNKPMDLWLLRKKVQKLGGYDVVTKGKKWADLGRHLGYTGISGLSTQIKNAYTRVILPYEHWCEHVRASPLASLATAPRGDSQLRTHTNTQKRTWTAGTSRPGRDGSISPPDSPLTATSSPLSEPPDESEVKEEPDESAPCRRRGRTSASSEQKTPGSKKAANRKAAAESTKDDDVDSSELPCEVCQKNDRGEEMLLCDNCDCGFHMFCLEPPLSTVPRGQWFCPTCIFGTGGDFGFDEGEEHSLSSFQARDREFRRGWFQTHPPEQDNAGKEDPTANVFGDVCVTEYDVEREFWRLVQSPHETVEIEYGADVHSTTHGSAMPTLETHPMDSYSKDPWNLNNIPILSDSLLRYIKSDISGMTVPWTYVGMIFSTFCWHNEDHYTYSVNFMHWGETKTWYGIPGDDAEKFEAAIKREAPDLFEAQPDLLFQLVTLMSPERLTDEGVRVYACNQRAGELVITFPKAYHAGFNHGFNFNEAVNFALPDWLTYGRQCVERYREHRKQPVFSHDELLITITQQSQSIATAIWLNDSLKEMTDRETGDRVRARALKLGEILEEEDRSEDQYQCITCKTFCYLSQVTCHCTNKVACVDHADSLCKCAMEQRTLRKRFLDEDLLETHIRVAERASVPSVWQAKLNKALAESARPSLRMLRALLAEGDRINHPLPELANIRRCVSRANDWIDAANTFLVRKQSRKRSKRPKVRPSVTGDVASQAEDPGDRPDRGLDEIYALLGQVEDLGFDTPEVGILKTHAAKAEDIKARARSLLAATPIERDREAYLQDCERLLLEGSSINVFLDELVGVEKLVAREQLTKELESEAADDSVLTLEEVAQYLTRARACNLPQENKHVRMLEARQRAGQSWDERARHVLSQPYKTIDELNEFEDIDSNVPIDLAILDKIASARVKAKEFDKQARAWLEPEEGAPRPRVQDVMRFVTRAEKDFSIPSIRQLKLRADFAFDLESRCDQVLHDRYDHSEDEDIFDTMFKWVEYAKLHLGIFSLPKFERLDEQLTAHYRWLENLPWYCPNHREPHGKELFEDVLAATRPEDDLPPDDEFFTCICHEAVRPPAPGTVSDAVQCDHCYARFHGQCARSGGSCPFCDHHHWNGTLHKERSWHFCYMPTMLMHASDITKFYSEDWKQLEVIVHRVDRLTSVIGQFLSFASQPGNQRKEYLPQVRHYMRKLFKIQFAVSPNPEVSFGLDLAGLHRILAELPVTVRTKKRRRPKFTFGQDVDQDWLDGTRCICRGRTHYLLNYPKVACEICNKYYHGSCVFFSIDNNKYDTRFVCPLCCLRKNRSYAYAELRVKDIKCTDQDTYVDTVKMLDTFSKDIIYKELPPPYTQTLFIELIRFSPGQPDTVLANGSSSHSSGASLVPNHPPANGHSFHPRTLPPPAPPRVPIHPYSPPHRINVPAAHMPPPPPWEVKWTRPVPPPSSAALPPPSVSAAANPAPPSSSSARRPSVSSSSTIPAPAPPSALPVAVVNDDMRLPAVAPLTPPSASRKRKYPEGDVGTATGAERTSPYASGSPSYKCHTPAAATAEPMDHTPTHAPPLAPLPTSSSSSSSSSSSAPASASSSAAPGPGPSGHRATQTLSPSLAMIMSPDARHMPSFVVGTSSSASASASLPATPPQQQRKVKLTYTNGEGTPR</sequence>
<evidence type="ECO:0000256" key="5">
    <source>
        <dbReference type="ARBA" id="ARBA00022723"/>
    </source>
</evidence>
<dbReference type="InterPro" id="IPR001965">
    <property type="entry name" value="Znf_PHD"/>
</dbReference>
<evidence type="ECO:0000259" key="18">
    <source>
        <dbReference type="PROSITE" id="PS51184"/>
    </source>
</evidence>
<dbReference type="PANTHER" id="PTHR10694">
    <property type="entry name" value="LYSINE-SPECIFIC DEMETHYLASE"/>
    <property type="match status" value="1"/>
</dbReference>
<feature type="region of interest" description="Disordered" evidence="14">
    <location>
        <begin position="1"/>
        <end position="42"/>
    </location>
</feature>
<dbReference type="PANTHER" id="PTHR10694:SF33">
    <property type="entry name" value="LYSINE-SPECIFIC DEMETHYLASE 5"/>
    <property type="match status" value="1"/>
</dbReference>
<feature type="compositionally biased region" description="Low complexity" evidence="14">
    <location>
        <begin position="19"/>
        <end position="29"/>
    </location>
</feature>
<dbReference type="PROSITE" id="PS01359">
    <property type="entry name" value="ZF_PHD_1"/>
    <property type="match status" value="1"/>
</dbReference>
<evidence type="ECO:0000256" key="4">
    <source>
        <dbReference type="ARBA" id="ARBA00012902"/>
    </source>
</evidence>
<comment type="cofactor">
    <cofactor evidence="1">
        <name>Fe(2+)</name>
        <dbReference type="ChEBI" id="CHEBI:29033"/>
    </cofactor>
</comment>
<organism evidence="19 20">
    <name type="scientific">Russula ochroleuca</name>
    <dbReference type="NCBI Taxonomy" id="152965"/>
    <lineage>
        <taxon>Eukaryota</taxon>
        <taxon>Fungi</taxon>
        <taxon>Dikarya</taxon>
        <taxon>Basidiomycota</taxon>
        <taxon>Agaricomycotina</taxon>
        <taxon>Agaricomycetes</taxon>
        <taxon>Russulales</taxon>
        <taxon>Russulaceae</taxon>
        <taxon>Russula</taxon>
    </lineage>
</organism>
<evidence type="ECO:0000256" key="7">
    <source>
        <dbReference type="ARBA" id="ARBA00022771"/>
    </source>
</evidence>
<dbReference type="SUPFAM" id="SSF57903">
    <property type="entry name" value="FYVE/PHD zinc finger"/>
    <property type="match status" value="2"/>
</dbReference>
<dbReference type="InterPro" id="IPR019787">
    <property type="entry name" value="Znf_PHD-finger"/>
</dbReference>
<dbReference type="PROSITE" id="PS51184">
    <property type="entry name" value="JMJC"/>
    <property type="match status" value="1"/>
</dbReference>
<feature type="domain" description="JmjC" evidence="18">
    <location>
        <begin position="598"/>
        <end position="764"/>
    </location>
</feature>
<dbReference type="SUPFAM" id="SSF46774">
    <property type="entry name" value="ARID-like"/>
    <property type="match status" value="1"/>
</dbReference>
<evidence type="ECO:0000256" key="3">
    <source>
        <dbReference type="ARBA" id="ARBA00006801"/>
    </source>
</evidence>
<dbReference type="FunFam" id="2.60.120.650:FF:000014">
    <property type="entry name" value="PHD transcription factor (Rum1)"/>
    <property type="match status" value="1"/>
</dbReference>
<keyword evidence="20" id="KW-1185">Reference proteome</keyword>
<dbReference type="GO" id="GO:0008270">
    <property type="term" value="F:zinc ion binding"/>
    <property type="evidence" value="ECO:0007669"/>
    <property type="project" value="UniProtKB-KW"/>
</dbReference>
<keyword evidence="8" id="KW-0862">Zinc</keyword>
<feature type="region of interest" description="Disordered" evidence="14">
    <location>
        <begin position="1698"/>
        <end position="1740"/>
    </location>
</feature>
<feature type="region of interest" description="Disordered" evidence="14">
    <location>
        <begin position="151"/>
        <end position="171"/>
    </location>
</feature>
<dbReference type="GO" id="GO:0006355">
    <property type="term" value="P:regulation of DNA-templated transcription"/>
    <property type="evidence" value="ECO:0007669"/>
    <property type="project" value="TreeGrafter"/>
</dbReference>
<evidence type="ECO:0000256" key="9">
    <source>
        <dbReference type="ARBA" id="ARBA00023002"/>
    </source>
</evidence>
<dbReference type="Pfam" id="PF21323">
    <property type="entry name" value="KDM5_C-hel"/>
    <property type="match status" value="1"/>
</dbReference>
<comment type="catalytic activity">
    <reaction evidence="12">
        <text>N(6),N(6),N(6)-trimethyl-L-lysyl(4)-[histone H3] + 3 2-oxoglutarate + 3 O2 = L-lysyl(4)-[histone H3] + 3 formaldehyde + 3 succinate + 3 CO2</text>
        <dbReference type="Rhea" id="RHEA:60208"/>
        <dbReference type="Rhea" id="RHEA-COMP:15537"/>
        <dbReference type="Rhea" id="RHEA-COMP:15547"/>
        <dbReference type="ChEBI" id="CHEBI:15379"/>
        <dbReference type="ChEBI" id="CHEBI:16526"/>
        <dbReference type="ChEBI" id="CHEBI:16810"/>
        <dbReference type="ChEBI" id="CHEBI:16842"/>
        <dbReference type="ChEBI" id="CHEBI:29969"/>
        <dbReference type="ChEBI" id="CHEBI:30031"/>
        <dbReference type="ChEBI" id="CHEBI:61961"/>
        <dbReference type="EC" id="1.14.11.67"/>
    </reaction>
</comment>
<protein>
    <recommendedName>
        <fullName evidence="4">[histone H3]-trimethyl-L-lysine(4) demethylase</fullName>
        <ecNumber evidence="4">1.14.11.67</ecNumber>
    </recommendedName>
</protein>
<dbReference type="InterPro" id="IPR003349">
    <property type="entry name" value="JmjN"/>
</dbReference>
<feature type="compositionally biased region" description="Pro residues" evidence="14">
    <location>
        <begin position="67"/>
        <end position="80"/>
    </location>
</feature>
<dbReference type="InterPro" id="IPR003347">
    <property type="entry name" value="JmjC_dom"/>
</dbReference>
<feature type="compositionally biased region" description="Low complexity" evidence="14">
    <location>
        <begin position="1820"/>
        <end position="1844"/>
    </location>
</feature>
<dbReference type="SMART" id="SM00558">
    <property type="entry name" value="JmjC"/>
    <property type="match status" value="1"/>
</dbReference>
<feature type="compositionally biased region" description="Polar residues" evidence="14">
    <location>
        <begin position="1903"/>
        <end position="1912"/>
    </location>
</feature>
<dbReference type="Pfam" id="PF02375">
    <property type="entry name" value="JmjN"/>
    <property type="match status" value="1"/>
</dbReference>
<dbReference type="InterPro" id="IPR011011">
    <property type="entry name" value="Znf_FYVE_PHD"/>
</dbReference>
<comment type="subcellular location">
    <subcellularLocation>
        <location evidence="2">Nucleus</location>
    </subcellularLocation>
</comment>
<feature type="compositionally biased region" description="Polar residues" evidence="14">
    <location>
        <begin position="1"/>
        <end position="12"/>
    </location>
</feature>
<feature type="region of interest" description="Disordered" evidence="14">
    <location>
        <begin position="58"/>
        <end position="103"/>
    </location>
</feature>
<feature type="compositionally biased region" description="Low complexity" evidence="14">
    <location>
        <begin position="1708"/>
        <end position="1734"/>
    </location>
</feature>
<dbReference type="PROSITE" id="PS51183">
    <property type="entry name" value="JMJN"/>
    <property type="match status" value="1"/>
</dbReference>
<gene>
    <name evidence="19" type="ORF">DFH94DRAFT_397330</name>
</gene>
<evidence type="ECO:0000256" key="13">
    <source>
        <dbReference type="PROSITE-ProRule" id="PRU00146"/>
    </source>
</evidence>
<keyword evidence="11" id="KW-0539">Nucleus</keyword>
<dbReference type="GO" id="GO:0034647">
    <property type="term" value="F:histone H3K4me/H3K4me2/H3K4me3 demethylase activity"/>
    <property type="evidence" value="ECO:0007669"/>
    <property type="project" value="UniProtKB-EC"/>
</dbReference>
<keyword evidence="7 13" id="KW-0863">Zinc-finger</keyword>
<dbReference type="OrthoDB" id="1678912at2759"/>
<dbReference type="SUPFAM" id="SSF51197">
    <property type="entry name" value="Clavaminate synthase-like"/>
    <property type="match status" value="1"/>
</dbReference>
<feature type="domain" description="PHD-type" evidence="15">
    <location>
        <begin position="446"/>
        <end position="496"/>
    </location>
</feature>
<evidence type="ECO:0000256" key="10">
    <source>
        <dbReference type="ARBA" id="ARBA00023004"/>
    </source>
</evidence>
<dbReference type="SMART" id="SM00501">
    <property type="entry name" value="BRIGHT"/>
    <property type="match status" value="1"/>
</dbReference>
<feature type="region of interest" description="Disordered" evidence="14">
    <location>
        <begin position="959"/>
        <end position="990"/>
    </location>
</feature>
<accession>A0A9P5JVG1</accession>
<feature type="region of interest" description="Disordered" evidence="14">
    <location>
        <begin position="343"/>
        <end position="446"/>
    </location>
</feature>
<comment type="similarity">
    <text evidence="3">Belongs to the JARID1 histone demethylase family.</text>
</comment>
<dbReference type="InterPro" id="IPR004198">
    <property type="entry name" value="Znf_C5HC2"/>
</dbReference>
<dbReference type="PROSITE" id="PS50016">
    <property type="entry name" value="ZF_PHD_2"/>
    <property type="match status" value="1"/>
</dbReference>
<dbReference type="CDD" id="cd15543">
    <property type="entry name" value="PHD_RSF1"/>
    <property type="match status" value="1"/>
</dbReference>
<dbReference type="Gene3D" id="1.10.150.60">
    <property type="entry name" value="ARID DNA-binding domain"/>
    <property type="match status" value="1"/>
</dbReference>
<dbReference type="Pfam" id="PF00628">
    <property type="entry name" value="PHD"/>
    <property type="match status" value="1"/>
</dbReference>
<feature type="compositionally biased region" description="Polar residues" evidence="14">
    <location>
        <begin position="413"/>
        <end position="422"/>
    </location>
</feature>
<dbReference type="InterPro" id="IPR013637">
    <property type="entry name" value="Lys_sp_deMease-like_dom"/>
</dbReference>
<keyword evidence="5" id="KW-0479">Metal-binding</keyword>
<feature type="compositionally biased region" description="Low complexity" evidence="14">
    <location>
        <begin position="81"/>
        <end position="94"/>
    </location>
</feature>
<feature type="compositionally biased region" description="Pro residues" evidence="14">
    <location>
        <begin position="1654"/>
        <end position="1670"/>
    </location>
</feature>
<dbReference type="InterPro" id="IPR001606">
    <property type="entry name" value="ARID_dom"/>
</dbReference>
<evidence type="ECO:0000256" key="8">
    <source>
        <dbReference type="ARBA" id="ARBA00022833"/>
    </source>
</evidence>
<dbReference type="SMART" id="SM00249">
    <property type="entry name" value="PHD"/>
    <property type="match status" value="3"/>
</dbReference>
<feature type="region of interest" description="Disordered" evidence="14">
    <location>
        <begin position="1756"/>
        <end position="1912"/>
    </location>
</feature>
<evidence type="ECO:0000256" key="12">
    <source>
        <dbReference type="ARBA" id="ARBA00048734"/>
    </source>
</evidence>
<dbReference type="InterPro" id="IPR036431">
    <property type="entry name" value="ARID_dom_sf"/>
</dbReference>
<dbReference type="GO" id="GO:0005634">
    <property type="term" value="C:nucleus"/>
    <property type="evidence" value="ECO:0007669"/>
    <property type="project" value="UniProtKB-SubCell"/>
</dbReference>
<reference evidence="19" key="1">
    <citation type="submission" date="2019-10" db="EMBL/GenBank/DDBJ databases">
        <authorList>
            <consortium name="DOE Joint Genome Institute"/>
            <person name="Kuo A."/>
            <person name="Miyauchi S."/>
            <person name="Kiss E."/>
            <person name="Drula E."/>
            <person name="Kohler A."/>
            <person name="Sanchez-Garcia M."/>
            <person name="Andreopoulos B."/>
            <person name="Barry K.W."/>
            <person name="Bonito G."/>
            <person name="Buee M."/>
            <person name="Carver A."/>
            <person name="Chen C."/>
            <person name="Cichocki N."/>
            <person name="Clum A."/>
            <person name="Culley D."/>
            <person name="Crous P.W."/>
            <person name="Fauchery L."/>
            <person name="Girlanda M."/>
            <person name="Hayes R."/>
            <person name="Keri Z."/>
            <person name="LaButti K."/>
            <person name="Lipzen A."/>
            <person name="Lombard V."/>
            <person name="Magnuson J."/>
            <person name="Maillard F."/>
            <person name="Morin E."/>
            <person name="Murat C."/>
            <person name="Nolan M."/>
            <person name="Ohm R."/>
            <person name="Pangilinan J."/>
            <person name="Pereira M."/>
            <person name="Perotto S."/>
            <person name="Peter M."/>
            <person name="Riley R."/>
            <person name="Sitrit Y."/>
            <person name="Stielow B."/>
            <person name="Szollosi G."/>
            <person name="Zifcakova L."/>
            <person name="Stursova M."/>
            <person name="Spatafora J.W."/>
            <person name="Tedersoo L."/>
            <person name="Vaario L.-M."/>
            <person name="Yamada A."/>
            <person name="Yan M."/>
            <person name="Wang P."/>
            <person name="Xu J."/>
            <person name="Bruns T."/>
            <person name="Baldrian P."/>
            <person name="Vilgalys R."/>
            <person name="Henrissat B."/>
            <person name="Grigoriev I.V."/>
            <person name="Hibbett D."/>
            <person name="Nagy L.G."/>
            <person name="Martin F.M."/>
        </authorList>
    </citation>
    <scope>NUCLEOTIDE SEQUENCE</scope>
    <source>
        <strain evidence="19">Prilba</strain>
    </source>
</reference>
<dbReference type="SMART" id="SM00545">
    <property type="entry name" value="JmjN"/>
    <property type="match status" value="1"/>
</dbReference>
<evidence type="ECO:0000313" key="20">
    <source>
        <dbReference type="Proteomes" id="UP000759537"/>
    </source>
</evidence>
<dbReference type="InterPro" id="IPR048615">
    <property type="entry name" value="KDM5_C-hel"/>
</dbReference>
<feature type="region of interest" description="Disordered" evidence="14">
    <location>
        <begin position="1624"/>
        <end position="1671"/>
    </location>
</feature>
<evidence type="ECO:0000256" key="6">
    <source>
        <dbReference type="ARBA" id="ARBA00022737"/>
    </source>
</evidence>
<name>A0A9P5JVG1_9AGAM</name>
<keyword evidence="6" id="KW-0677">Repeat</keyword>
<dbReference type="GO" id="GO:0000785">
    <property type="term" value="C:chromatin"/>
    <property type="evidence" value="ECO:0007669"/>
    <property type="project" value="TreeGrafter"/>
</dbReference>
<dbReference type="CDD" id="cd16100">
    <property type="entry name" value="ARID"/>
    <property type="match status" value="1"/>
</dbReference>
<dbReference type="EC" id="1.14.11.67" evidence="4"/>
<evidence type="ECO:0000256" key="2">
    <source>
        <dbReference type="ARBA" id="ARBA00004123"/>
    </source>
</evidence>
<keyword evidence="9" id="KW-0560">Oxidoreductase</keyword>
<keyword evidence="10" id="KW-0408">Iron</keyword>
<evidence type="ECO:0000256" key="1">
    <source>
        <dbReference type="ARBA" id="ARBA00001954"/>
    </source>
</evidence>
<dbReference type="Pfam" id="PF02373">
    <property type="entry name" value="JmjC"/>
    <property type="match status" value="1"/>
</dbReference>
<dbReference type="GO" id="GO:0003677">
    <property type="term" value="F:DNA binding"/>
    <property type="evidence" value="ECO:0007669"/>
    <property type="project" value="InterPro"/>
</dbReference>
<dbReference type="Gene3D" id="3.30.40.10">
    <property type="entry name" value="Zinc/RING finger domain, C3HC4 (zinc finger)"/>
    <property type="match status" value="2"/>
</dbReference>
<reference evidence="19" key="2">
    <citation type="journal article" date="2020" name="Nat. Commun.">
        <title>Large-scale genome sequencing of mycorrhizal fungi provides insights into the early evolution of symbiotic traits.</title>
        <authorList>
            <person name="Miyauchi S."/>
            <person name="Kiss E."/>
            <person name="Kuo A."/>
            <person name="Drula E."/>
            <person name="Kohler A."/>
            <person name="Sanchez-Garcia M."/>
            <person name="Morin E."/>
            <person name="Andreopoulos B."/>
            <person name="Barry K.W."/>
            <person name="Bonito G."/>
            <person name="Buee M."/>
            <person name="Carver A."/>
            <person name="Chen C."/>
            <person name="Cichocki N."/>
            <person name="Clum A."/>
            <person name="Culley D."/>
            <person name="Crous P.W."/>
            <person name="Fauchery L."/>
            <person name="Girlanda M."/>
            <person name="Hayes R.D."/>
            <person name="Keri Z."/>
            <person name="LaButti K."/>
            <person name="Lipzen A."/>
            <person name="Lombard V."/>
            <person name="Magnuson J."/>
            <person name="Maillard F."/>
            <person name="Murat C."/>
            <person name="Nolan M."/>
            <person name="Ohm R.A."/>
            <person name="Pangilinan J."/>
            <person name="Pereira M.F."/>
            <person name="Perotto S."/>
            <person name="Peter M."/>
            <person name="Pfister S."/>
            <person name="Riley R."/>
            <person name="Sitrit Y."/>
            <person name="Stielow J.B."/>
            <person name="Szollosi G."/>
            <person name="Zifcakova L."/>
            <person name="Stursova M."/>
            <person name="Spatafora J.W."/>
            <person name="Tedersoo L."/>
            <person name="Vaario L.M."/>
            <person name="Yamada A."/>
            <person name="Yan M."/>
            <person name="Wang P."/>
            <person name="Xu J."/>
            <person name="Bruns T."/>
            <person name="Baldrian P."/>
            <person name="Vilgalys R."/>
            <person name="Dunand C."/>
            <person name="Henrissat B."/>
            <person name="Grigoriev I.V."/>
            <person name="Hibbett D."/>
            <person name="Nagy L.G."/>
            <person name="Martin F.M."/>
        </authorList>
    </citation>
    <scope>NUCLEOTIDE SEQUENCE</scope>
    <source>
        <strain evidence="19">Prilba</strain>
    </source>
</reference>
<comment type="caution">
    <text evidence="19">The sequence shown here is derived from an EMBL/GenBank/DDBJ whole genome shotgun (WGS) entry which is preliminary data.</text>
</comment>
<dbReference type="Pfam" id="PF02928">
    <property type="entry name" value="zf-C5HC2"/>
    <property type="match status" value="1"/>
</dbReference>
<evidence type="ECO:0000313" key="19">
    <source>
        <dbReference type="EMBL" id="KAF8464344.1"/>
    </source>
</evidence>
<dbReference type="SMART" id="SM01014">
    <property type="entry name" value="ARID"/>
    <property type="match status" value="1"/>
</dbReference>
<evidence type="ECO:0000256" key="11">
    <source>
        <dbReference type="ARBA" id="ARBA00023242"/>
    </source>
</evidence>
<feature type="compositionally biased region" description="Pro residues" evidence="14">
    <location>
        <begin position="1698"/>
        <end position="1707"/>
    </location>
</feature>
<evidence type="ECO:0000259" key="17">
    <source>
        <dbReference type="PROSITE" id="PS51183"/>
    </source>
</evidence>
<dbReference type="InterPro" id="IPR013083">
    <property type="entry name" value="Znf_RING/FYVE/PHD"/>
</dbReference>
<proteinExistence type="inferred from homology"/>
<evidence type="ECO:0000259" key="15">
    <source>
        <dbReference type="PROSITE" id="PS50016"/>
    </source>
</evidence>
<feature type="compositionally biased region" description="Basic residues" evidence="14">
    <location>
        <begin position="959"/>
        <end position="969"/>
    </location>
</feature>
<dbReference type="InterPro" id="IPR019786">
    <property type="entry name" value="Zinc_finger_PHD-type_CS"/>
</dbReference>
<feature type="domain" description="JmjN" evidence="17">
    <location>
        <begin position="174"/>
        <end position="215"/>
    </location>
</feature>
<evidence type="ECO:0000259" key="16">
    <source>
        <dbReference type="PROSITE" id="PS51011"/>
    </source>
</evidence>
<dbReference type="PROSITE" id="PS51011">
    <property type="entry name" value="ARID"/>
    <property type="match status" value="1"/>
</dbReference>
<feature type="compositionally biased region" description="Low complexity" evidence="14">
    <location>
        <begin position="1628"/>
        <end position="1637"/>
    </location>
</feature>